<feature type="region of interest" description="Disordered" evidence="6">
    <location>
        <begin position="802"/>
        <end position="827"/>
    </location>
</feature>
<dbReference type="CDD" id="cd00067">
    <property type="entry name" value="GAL4"/>
    <property type="match status" value="1"/>
</dbReference>
<evidence type="ECO:0000313" key="8">
    <source>
        <dbReference type="EMBL" id="KAG7292282.1"/>
    </source>
</evidence>
<keyword evidence="9" id="KW-1185">Reference proteome</keyword>
<dbReference type="CDD" id="cd12148">
    <property type="entry name" value="fungal_TF_MHR"/>
    <property type="match status" value="1"/>
</dbReference>
<comment type="caution">
    <text evidence="8">The sequence shown here is derived from an EMBL/GenBank/DDBJ whole genome shotgun (WGS) entry which is preliminary data.</text>
</comment>
<feature type="compositionally biased region" description="Low complexity" evidence="6">
    <location>
        <begin position="736"/>
        <end position="745"/>
    </location>
</feature>
<feature type="domain" description="Zn(2)-C6 fungal-type" evidence="7">
    <location>
        <begin position="46"/>
        <end position="76"/>
    </location>
</feature>
<accession>A0AAD4F5Z0</accession>
<evidence type="ECO:0000256" key="5">
    <source>
        <dbReference type="ARBA" id="ARBA00023242"/>
    </source>
</evidence>
<name>A0AAD4F5Z0_9PEZI</name>
<protein>
    <recommendedName>
        <fullName evidence="7">Zn(2)-C6 fungal-type domain-containing protein</fullName>
    </recommendedName>
</protein>
<dbReference type="EMBL" id="JAHCVI010000001">
    <property type="protein sequence ID" value="KAG7292282.1"/>
    <property type="molecule type" value="Genomic_DNA"/>
</dbReference>
<dbReference type="GO" id="GO:0003677">
    <property type="term" value="F:DNA binding"/>
    <property type="evidence" value="ECO:0007669"/>
    <property type="project" value="InterPro"/>
</dbReference>
<dbReference type="Pfam" id="PF04082">
    <property type="entry name" value="Fungal_trans"/>
    <property type="match status" value="1"/>
</dbReference>
<dbReference type="SUPFAM" id="SSF57701">
    <property type="entry name" value="Zn2/Cys6 DNA-binding domain"/>
    <property type="match status" value="1"/>
</dbReference>
<feature type="compositionally biased region" description="Gly residues" evidence="6">
    <location>
        <begin position="808"/>
        <end position="827"/>
    </location>
</feature>
<dbReference type="InterPro" id="IPR001138">
    <property type="entry name" value="Zn2Cys6_DnaBD"/>
</dbReference>
<dbReference type="PROSITE" id="PS00463">
    <property type="entry name" value="ZN2_CY6_FUNGAL_1"/>
    <property type="match status" value="1"/>
</dbReference>
<evidence type="ECO:0000259" key="7">
    <source>
        <dbReference type="PROSITE" id="PS50048"/>
    </source>
</evidence>
<evidence type="ECO:0000256" key="6">
    <source>
        <dbReference type="SAM" id="MobiDB-lite"/>
    </source>
</evidence>
<sequence>MSTSSETPPDTIMVSDPTDNLPDADHIVVEAPAGGNSSVPKPKRLACMICRKRKLKCDGIKPSCSTCSRLGHTCAYDEIRRKSGPKRGYVKALEERLKQVETLLKTQEVSSSGSEAAKGMSISIDSPAKQPLNQHAAATANFNVTDPSIGIASSRDMDRWHFPADSPNAPLEDFNFNSGMGMGMGGVDNNFTWEMIGLGLEEPLPPQETIDELHQIYFEKIHPSVPMIHKYRYLAAMNLKYLESDYIKGYGEHIISVAHAQTHVLLASYEFKWMYFPRAWMSSGSSVRLCQMIGLHRLDGAGLDVKQCLPPARDWTEKEERRRTFWMAFCLDRFASIGTGWPMTIDEKDILTNLPASDDAFEMSRPEQTPTLQDVLCSSGATKMSPFGGTVLMACLFGRNLVHLHRPDVDDRDHDLNGEFWKRHRQMDNILLNTSLCLPSHLKLPNGLGNSNVVFTNMCIHTSTICLHQAAIFKADKNRLPASVSSESKVRCITAANEIASIMRMVSHLDLSAMNPFISFCLYVSARVFVQYLKSRPDDSQTADSLRFLLSAMNALKRRNPLTESFLVQLDVDLEALGVRIPKLRTAFPRSSDTAGSPGPRPPGLTAQGRNNPMAQPKTHGIMNYSNQCHFMKVAGDDGNAANGPDLVDVDGHQGGARGFSPSEPPTALPTRERSHTGGTYLPTHGLVPPAFSAYPDLDTVSNNDLSGTSPDGPSNRPTPNSSTTGASSSDHHHQQQQQQQQQRQNLAAAGSGRNSFETSPVSSHQNLSSMSGTTPGDVVVERNVSAFFGDPASFGIPAPPDHQRYGGMPGSGGGGGGGGGGGAGADASGRGGGGGGGGGAAGVGEYGGHAAAAWAEMTAQQGMAPVAEGVLRSIMAMGPIDGMDLAWDSGA</sequence>
<dbReference type="Gene3D" id="4.10.240.10">
    <property type="entry name" value="Zn(2)-C6 fungal-type DNA-binding domain"/>
    <property type="match status" value="1"/>
</dbReference>
<keyword evidence="3" id="KW-0805">Transcription regulation</keyword>
<feature type="compositionally biased region" description="Polar residues" evidence="6">
    <location>
        <begin position="700"/>
        <end position="729"/>
    </location>
</feature>
<feature type="compositionally biased region" description="Polar residues" evidence="6">
    <location>
        <begin position="753"/>
        <end position="775"/>
    </location>
</feature>
<dbReference type="PROSITE" id="PS50048">
    <property type="entry name" value="ZN2_CY6_FUNGAL_2"/>
    <property type="match status" value="1"/>
</dbReference>
<dbReference type="PANTHER" id="PTHR47338:SF10">
    <property type="entry name" value="TRANSCRIPTION FACTOR DOMAIN-CONTAINING PROTEIN-RELATED"/>
    <property type="match status" value="1"/>
</dbReference>
<keyword evidence="4" id="KW-0804">Transcription</keyword>
<reference evidence="8" key="1">
    <citation type="submission" date="2023-02" db="EMBL/GenBank/DDBJ databases">
        <authorList>
            <person name="Palmer J.M."/>
        </authorList>
    </citation>
    <scope>NUCLEOTIDE SEQUENCE</scope>
    <source>
        <strain evidence="8">FW57</strain>
    </source>
</reference>
<keyword evidence="5" id="KW-0539">Nucleus</keyword>
<feature type="region of interest" description="Disordered" evidence="6">
    <location>
        <begin position="588"/>
        <end position="621"/>
    </location>
</feature>
<dbReference type="GO" id="GO:0008270">
    <property type="term" value="F:zinc ion binding"/>
    <property type="evidence" value="ECO:0007669"/>
    <property type="project" value="InterPro"/>
</dbReference>
<dbReference type="Proteomes" id="UP001197093">
    <property type="component" value="Unassembled WGS sequence"/>
</dbReference>
<gene>
    <name evidence="8" type="ORF">NEMBOFW57_002317</name>
</gene>
<evidence type="ECO:0000313" key="9">
    <source>
        <dbReference type="Proteomes" id="UP001197093"/>
    </source>
</evidence>
<dbReference type="GO" id="GO:0005634">
    <property type="term" value="C:nucleus"/>
    <property type="evidence" value="ECO:0007669"/>
    <property type="project" value="UniProtKB-SubCell"/>
</dbReference>
<dbReference type="SMART" id="SM00906">
    <property type="entry name" value="Fungal_trans"/>
    <property type="match status" value="1"/>
</dbReference>
<evidence type="ECO:0000256" key="2">
    <source>
        <dbReference type="ARBA" id="ARBA00022723"/>
    </source>
</evidence>
<feature type="region of interest" description="Disordered" evidence="6">
    <location>
        <begin position="636"/>
        <end position="777"/>
    </location>
</feature>
<feature type="region of interest" description="Disordered" evidence="6">
    <location>
        <begin position="1"/>
        <end position="22"/>
    </location>
</feature>
<evidence type="ECO:0000256" key="3">
    <source>
        <dbReference type="ARBA" id="ARBA00023015"/>
    </source>
</evidence>
<dbReference type="InterPro" id="IPR036864">
    <property type="entry name" value="Zn2-C6_fun-type_DNA-bd_sf"/>
</dbReference>
<dbReference type="InterPro" id="IPR050815">
    <property type="entry name" value="TF_fung"/>
</dbReference>
<evidence type="ECO:0000256" key="4">
    <source>
        <dbReference type="ARBA" id="ARBA00023163"/>
    </source>
</evidence>
<keyword evidence="2" id="KW-0479">Metal-binding</keyword>
<dbReference type="GO" id="GO:0000981">
    <property type="term" value="F:DNA-binding transcription factor activity, RNA polymerase II-specific"/>
    <property type="evidence" value="ECO:0007669"/>
    <property type="project" value="InterPro"/>
</dbReference>
<dbReference type="PANTHER" id="PTHR47338">
    <property type="entry name" value="ZN(II)2CYS6 TRANSCRIPTION FACTOR (EUROFUNG)-RELATED"/>
    <property type="match status" value="1"/>
</dbReference>
<comment type="subcellular location">
    <subcellularLocation>
        <location evidence="1">Nucleus</location>
    </subcellularLocation>
</comment>
<dbReference type="AlphaFoldDB" id="A0AAD4F5Z0"/>
<dbReference type="SMART" id="SM00066">
    <property type="entry name" value="GAL4"/>
    <property type="match status" value="1"/>
</dbReference>
<dbReference type="Pfam" id="PF00172">
    <property type="entry name" value="Zn_clus"/>
    <property type="match status" value="1"/>
</dbReference>
<dbReference type="InterPro" id="IPR007219">
    <property type="entry name" value="XnlR_reg_dom"/>
</dbReference>
<proteinExistence type="predicted"/>
<evidence type="ECO:0000256" key="1">
    <source>
        <dbReference type="ARBA" id="ARBA00004123"/>
    </source>
</evidence>
<dbReference type="GO" id="GO:0006351">
    <property type="term" value="P:DNA-templated transcription"/>
    <property type="evidence" value="ECO:0007669"/>
    <property type="project" value="InterPro"/>
</dbReference>
<organism evidence="8 9">
    <name type="scientific">Staphylotrichum longicolle</name>
    <dbReference type="NCBI Taxonomy" id="669026"/>
    <lineage>
        <taxon>Eukaryota</taxon>
        <taxon>Fungi</taxon>
        <taxon>Dikarya</taxon>
        <taxon>Ascomycota</taxon>
        <taxon>Pezizomycotina</taxon>
        <taxon>Sordariomycetes</taxon>
        <taxon>Sordariomycetidae</taxon>
        <taxon>Sordariales</taxon>
        <taxon>Chaetomiaceae</taxon>
        <taxon>Staphylotrichum</taxon>
    </lineage>
</organism>